<dbReference type="KEGG" id="epa:110242371"/>
<protein>
    <submittedName>
        <fullName evidence="2">Uncharacterized protein</fullName>
    </submittedName>
</protein>
<dbReference type="EnsemblMetazoa" id="XM_021048351.2">
    <property type="protein sequence ID" value="XP_020904010.1"/>
    <property type="gene ID" value="LOC110242371"/>
</dbReference>
<evidence type="ECO:0000313" key="2">
    <source>
        <dbReference type="EnsemblMetazoa" id="XP_020904010.1"/>
    </source>
</evidence>
<feature type="compositionally biased region" description="Polar residues" evidence="1">
    <location>
        <begin position="18"/>
        <end position="45"/>
    </location>
</feature>
<dbReference type="AlphaFoldDB" id="A0A913XGF0"/>
<proteinExistence type="predicted"/>
<reference evidence="2" key="1">
    <citation type="submission" date="2022-11" db="UniProtKB">
        <authorList>
            <consortium name="EnsemblMetazoa"/>
        </authorList>
    </citation>
    <scope>IDENTIFICATION</scope>
</reference>
<dbReference type="Proteomes" id="UP000887567">
    <property type="component" value="Unplaced"/>
</dbReference>
<dbReference type="InterPro" id="IPR012340">
    <property type="entry name" value="NA-bd_OB-fold"/>
</dbReference>
<keyword evidence="3" id="KW-1185">Reference proteome</keyword>
<sequence>MSLVAWYKMSKMSKQKATKNMSTRQNSASDEFKTLSPTASTSNITSKDDTDPAIVGYLHNVSPVKKSAKGSEYFSFSIQEKKRTVKAICFSPKKHKSNVEQKAESSTPCKLTNFAPSASEQNVIWINNNTQINDAIETTVDFSFNASSNSPTAALVTTKDLEKIQIFQAITIRGLIVFGGNQPESIPTKPDLIKKEGLLLDKSGKIRITLWNEQIQRVEEGFYSIENIRLRQFKGEKYLSGDKETLFTKLTENVPQITNEEIKDAQEALKTSEIILPRIHTADIAVFYTCLTCSKTSSLSARIKHAKVPKLQLKISYRGLHKNNSSSHLCQEN</sequence>
<dbReference type="SUPFAM" id="SSF50249">
    <property type="entry name" value="Nucleic acid-binding proteins"/>
    <property type="match status" value="1"/>
</dbReference>
<dbReference type="Gene3D" id="2.40.50.140">
    <property type="entry name" value="Nucleic acid-binding proteins"/>
    <property type="match status" value="1"/>
</dbReference>
<dbReference type="RefSeq" id="XP_020904010.1">
    <property type="nucleotide sequence ID" value="XM_021048351.2"/>
</dbReference>
<evidence type="ECO:0000256" key="1">
    <source>
        <dbReference type="SAM" id="MobiDB-lite"/>
    </source>
</evidence>
<dbReference type="OrthoDB" id="6093948at2759"/>
<organism evidence="2 3">
    <name type="scientific">Exaiptasia diaphana</name>
    <name type="common">Tropical sea anemone</name>
    <name type="synonym">Aiptasia pulchella</name>
    <dbReference type="NCBI Taxonomy" id="2652724"/>
    <lineage>
        <taxon>Eukaryota</taxon>
        <taxon>Metazoa</taxon>
        <taxon>Cnidaria</taxon>
        <taxon>Anthozoa</taxon>
        <taxon>Hexacorallia</taxon>
        <taxon>Actiniaria</taxon>
        <taxon>Aiptasiidae</taxon>
        <taxon>Exaiptasia</taxon>
    </lineage>
</organism>
<evidence type="ECO:0000313" key="3">
    <source>
        <dbReference type="Proteomes" id="UP000887567"/>
    </source>
</evidence>
<accession>A0A913XGF0</accession>
<name>A0A913XGF0_EXADI</name>
<dbReference type="GeneID" id="110242371"/>
<feature type="region of interest" description="Disordered" evidence="1">
    <location>
        <begin position="14"/>
        <end position="47"/>
    </location>
</feature>